<dbReference type="AlphaFoldDB" id="A0AAW1QMY7"/>
<accession>A0AAW1QMY7</accession>
<dbReference type="GO" id="GO:0007059">
    <property type="term" value="P:chromosome segregation"/>
    <property type="evidence" value="ECO:0007669"/>
    <property type="project" value="InterPro"/>
</dbReference>
<evidence type="ECO:0000256" key="7">
    <source>
        <dbReference type="ARBA" id="ARBA00022701"/>
    </source>
</evidence>
<organism evidence="15 16">
    <name type="scientific">Elliptochloris bilobata</name>
    <dbReference type="NCBI Taxonomy" id="381761"/>
    <lineage>
        <taxon>Eukaryota</taxon>
        <taxon>Viridiplantae</taxon>
        <taxon>Chlorophyta</taxon>
        <taxon>core chlorophytes</taxon>
        <taxon>Trebouxiophyceae</taxon>
        <taxon>Trebouxiophyceae incertae sedis</taxon>
        <taxon>Elliptochloris clade</taxon>
        <taxon>Elliptochloris</taxon>
    </lineage>
</organism>
<protein>
    <recommendedName>
        <fullName evidence="13">Protein FAM33A</fullName>
    </recommendedName>
</protein>
<evidence type="ECO:0000259" key="14">
    <source>
        <dbReference type="Pfam" id="PF16740"/>
    </source>
</evidence>
<dbReference type="Gene3D" id="6.10.250.1380">
    <property type="match status" value="1"/>
</dbReference>
<keyword evidence="12" id="KW-0137">Centromere</keyword>
<dbReference type="InterPro" id="IPR042091">
    <property type="entry name" value="Ska2_N"/>
</dbReference>
<keyword evidence="11" id="KW-0131">Cell cycle</keyword>
<dbReference type="PANTHER" id="PTHR32017">
    <property type="entry name" value="SPINDLE AND KINETOCHORE-ASSOCIATED PROTEIN 2"/>
    <property type="match status" value="1"/>
</dbReference>
<keyword evidence="7" id="KW-0493">Microtubule</keyword>
<evidence type="ECO:0000256" key="10">
    <source>
        <dbReference type="ARBA" id="ARBA00023212"/>
    </source>
</evidence>
<evidence type="ECO:0000313" key="16">
    <source>
        <dbReference type="Proteomes" id="UP001445335"/>
    </source>
</evidence>
<dbReference type="GO" id="GO:0051301">
    <property type="term" value="P:cell division"/>
    <property type="evidence" value="ECO:0007669"/>
    <property type="project" value="UniProtKB-KW"/>
</dbReference>
<comment type="similarity">
    <text evidence="3">Belongs to the SKA2 family.</text>
</comment>
<dbReference type="EMBL" id="JALJOU010000083">
    <property type="protein sequence ID" value="KAK9822805.1"/>
    <property type="molecule type" value="Genomic_DNA"/>
</dbReference>
<evidence type="ECO:0000256" key="12">
    <source>
        <dbReference type="ARBA" id="ARBA00023328"/>
    </source>
</evidence>
<comment type="caution">
    <text evidence="15">The sequence shown here is derived from an EMBL/GenBank/DDBJ whole genome shotgun (WGS) entry which is preliminary data.</text>
</comment>
<evidence type="ECO:0000256" key="3">
    <source>
        <dbReference type="ARBA" id="ARBA00010684"/>
    </source>
</evidence>
<keyword evidence="9" id="KW-0995">Kinetochore</keyword>
<reference evidence="15 16" key="1">
    <citation type="journal article" date="2024" name="Nat. Commun.">
        <title>Phylogenomics reveals the evolutionary origins of lichenization in chlorophyte algae.</title>
        <authorList>
            <person name="Puginier C."/>
            <person name="Libourel C."/>
            <person name="Otte J."/>
            <person name="Skaloud P."/>
            <person name="Haon M."/>
            <person name="Grisel S."/>
            <person name="Petersen M."/>
            <person name="Berrin J.G."/>
            <person name="Delaux P.M."/>
            <person name="Dal Grande F."/>
            <person name="Keller J."/>
        </authorList>
    </citation>
    <scope>NUCLEOTIDE SEQUENCE [LARGE SCALE GENOMIC DNA]</scope>
    <source>
        <strain evidence="15 16">SAG 245.80</strain>
    </source>
</reference>
<keyword evidence="8" id="KW-0498">Mitosis</keyword>
<dbReference type="GO" id="GO:0000278">
    <property type="term" value="P:mitotic cell cycle"/>
    <property type="evidence" value="ECO:0007669"/>
    <property type="project" value="TreeGrafter"/>
</dbReference>
<dbReference type="GO" id="GO:0008017">
    <property type="term" value="F:microtubule binding"/>
    <property type="evidence" value="ECO:0007669"/>
    <property type="project" value="InterPro"/>
</dbReference>
<evidence type="ECO:0000256" key="1">
    <source>
        <dbReference type="ARBA" id="ARBA00004186"/>
    </source>
</evidence>
<dbReference type="Pfam" id="PF16740">
    <property type="entry name" value="SKA2"/>
    <property type="match status" value="1"/>
</dbReference>
<keyword evidence="5" id="KW-0963">Cytoplasm</keyword>
<evidence type="ECO:0000256" key="8">
    <source>
        <dbReference type="ARBA" id="ARBA00022776"/>
    </source>
</evidence>
<evidence type="ECO:0000256" key="4">
    <source>
        <dbReference type="ARBA" id="ARBA00022454"/>
    </source>
</evidence>
<evidence type="ECO:0000256" key="6">
    <source>
        <dbReference type="ARBA" id="ARBA00022618"/>
    </source>
</evidence>
<evidence type="ECO:0000313" key="15">
    <source>
        <dbReference type="EMBL" id="KAK9822805.1"/>
    </source>
</evidence>
<sequence>MTSLPAATEHFLTSLEKAEADLKAVARRFEEEFQERCGGVAVNPLSILQRIKKLERELPQVREECCAVLEAKQALVDAAHRGLAGNHAAVVQLQGRAGLPPGDDAALRDFAGAVAEWSRVVGALGSGTSECNAPNSGSLNRALVDSVFGEA</sequence>
<keyword evidence="4" id="KW-0158">Chromosome</keyword>
<dbReference type="GO" id="GO:0005876">
    <property type="term" value="C:spindle microtubule"/>
    <property type="evidence" value="ECO:0007669"/>
    <property type="project" value="InterPro"/>
</dbReference>
<dbReference type="PANTHER" id="PTHR32017:SF3">
    <property type="entry name" value="SPINDLE AND KINETOCHORE-ASSOCIATED PROTEIN 2"/>
    <property type="match status" value="1"/>
</dbReference>
<evidence type="ECO:0000256" key="11">
    <source>
        <dbReference type="ARBA" id="ARBA00023306"/>
    </source>
</evidence>
<keyword evidence="6" id="KW-0132">Cell division</keyword>
<dbReference type="Proteomes" id="UP001445335">
    <property type="component" value="Unassembled WGS sequence"/>
</dbReference>
<feature type="domain" description="Ska2 N-terminal" evidence="14">
    <location>
        <begin position="7"/>
        <end position="104"/>
    </location>
</feature>
<proteinExistence type="inferred from homology"/>
<gene>
    <name evidence="15" type="ORF">WJX81_000337</name>
</gene>
<keyword evidence="10" id="KW-0206">Cytoskeleton</keyword>
<keyword evidence="16" id="KW-1185">Reference proteome</keyword>
<evidence type="ECO:0000256" key="9">
    <source>
        <dbReference type="ARBA" id="ARBA00022838"/>
    </source>
</evidence>
<dbReference type="InterPro" id="IPR026762">
    <property type="entry name" value="Ska2"/>
</dbReference>
<evidence type="ECO:0000256" key="2">
    <source>
        <dbReference type="ARBA" id="ARBA00004629"/>
    </source>
</evidence>
<evidence type="ECO:0000256" key="13">
    <source>
        <dbReference type="ARBA" id="ARBA00029651"/>
    </source>
</evidence>
<comment type="subcellular location">
    <subcellularLocation>
        <location evidence="2">Chromosome</location>
        <location evidence="2">Centromere</location>
        <location evidence="2">Kinetochore</location>
    </subcellularLocation>
    <subcellularLocation>
        <location evidence="1">Cytoplasm</location>
        <location evidence="1">Cytoskeleton</location>
        <location evidence="1">Spindle</location>
    </subcellularLocation>
</comment>
<evidence type="ECO:0000256" key="5">
    <source>
        <dbReference type="ARBA" id="ARBA00022490"/>
    </source>
</evidence>
<name>A0AAW1QMY7_9CHLO</name>
<dbReference type="GO" id="GO:0000940">
    <property type="term" value="C:outer kinetochore"/>
    <property type="evidence" value="ECO:0007669"/>
    <property type="project" value="InterPro"/>
</dbReference>